<keyword evidence="15" id="KW-1185">Reference proteome</keyword>
<dbReference type="PANTHER" id="PTHR46193:SF18">
    <property type="entry name" value="HEXITOL PHOSPHATASE B"/>
    <property type="match status" value="1"/>
</dbReference>
<dbReference type="Gene3D" id="1.10.150.240">
    <property type="entry name" value="Putative phosphatase, domain 2"/>
    <property type="match status" value="1"/>
</dbReference>
<dbReference type="NCBIfam" id="TIGR01509">
    <property type="entry name" value="HAD-SF-IA-v3"/>
    <property type="match status" value="1"/>
</dbReference>
<evidence type="ECO:0000256" key="2">
    <source>
        <dbReference type="ARBA" id="ARBA00022553"/>
    </source>
</evidence>
<feature type="binding site" evidence="11">
    <location>
        <position position="40"/>
    </location>
    <ligand>
        <name>substrate</name>
    </ligand>
</feature>
<evidence type="ECO:0000256" key="11">
    <source>
        <dbReference type="PIRSR" id="PIRSR610972-2"/>
    </source>
</evidence>
<feature type="binding site" evidence="12">
    <location>
        <position position="186"/>
    </location>
    <ligand>
        <name>Mg(2+)</name>
        <dbReference type="ChEBI" id="CHEBI:18420"/>
    </ligand>
</feature>
<comment type="similarity">
    <text evidence="1">Belongs to the HAD-like hydrolase superfamily. CbbY/CbbZ/Gph/YieH family.</text>
</comment>
<evidence type="ECO:0000256" key="13">
    <source>
        <dbReference type="PIRSR" id="PIRSR610972-4"/>
    </source>
</evidence>
<feature type="binding site" evidence="12">
    <location>
        <position position="24"/>
    </location>
    <ligand>
        <name>Mg(2+)</name>
        <dbReference type="ChEBI" id="CHEBI:18420"/>
    </ligand>
</feature>
<evidence type="ECO:0000256" key="10">
    <source>
        <dbReference type="PIRSR" id="PIRSR610972-1"/>
    </source>
</evidence>
<evidence type="ECO:0000256" key="8">
    <source>
        <dbReference type="ARBA" id="ARBA00044968"/>
    </source>
</evidence>
<dbReference type="SUPFAM" id="SSF56784">
    <property type="entry name" value="HAD-like"/>
    <property type="match status" value="1"/>
</dbReference>
<feature type="site" description="Important for catalytic activity and assists the phosphoryl transfer reaction to Asp8 by balancing charge and orienting the reacting groups" evidence="13">
    <location>
        <position position="130"/>
    </location>
</feature>
<accession>A0AA37SN38</accession>
<reference evidence="14" key="1">
    <citation type="journal article" date="2014" name="Int. J. Syst. Evol. Microbiol.">
        <title>Complete genome sequence of Corynebacterium casei LMG S-19264T (=DSM 44701T), isolated from a smear-ripened cheese.</title>
        <authorList>
            <consortium name="US DOE Joint Genome Institute (JGI-PGF)"/>
            <person name="Walter F."/>
            <person name="Albersmeier A."/>
            <person name="Kalinowski J."/>
            <person name="Ruckert C."/>
        </authorList>
    </citation>
    <scope>NUCLEOTIDE SEQUENCE</scope>
    <source>
        <strain evidence="14">NBRC 108769</strain>
    </source>
</reference>
<dbReference type="EMBL" id="BSOH01000001">
    <property type="protein sequence ID" value="GLR15663.1"/>
    <property type="molecule type" value="Genomic_DNA"/>
</dbReference>
<feature type="binding site" evidence="11">
    <location>
        <begin position="59"/>
        <end position="64"/>
    </location>
    <ligand>
        <name>substrate</name>
    </ligand>
</feature>
<dbReference type="SFLD" id="SFLDG01135">
    <property type="entry name" value="C1.5.6:_HAD__Beta-PGM__Phospha"/>
    <property type="match status" value="1"/>
</dbReference>
<dbReference type="GO" id="GO:0005975">
    <property type="term" value="P:carbohydrate metabolic process"/>
    <property type="evidence" value="ECO:0007669"/>
    <property type="project" value="InterPro"/>
</dbReference>
<dbReference type="InterPro" id="IPR010976">
    <property type="entry name" value="B-phosphoglucomutase_hydrolase"/>
</dbReference>
<feature type="binding site" evidence="11">
    <location>
        <begin position="24"/>
        <end position="26"/>
    </location>
    <ligand>
        <name>substrate</name>
    </ligand>
</feature>
<dbReference type="InterPro" id="IPR023214">
    <property type="entry name" value="HAD_sf"/>
</dbReference>
<evidence type="ECO:0000256" key="9">
    <source>
        <dbReference type="ARBA" id="ARBA00044991"/>
    </source>
</evidence>
<keyword evidence="3 12" id="KW-0479">Metal-binding</keyword>
<feature type="binding site" evidence="12">
    <location>
        <position position="26"/>
    </location>
    <ligand>
        <name>Mg(2+)</name>
        <dbReference type="ChEBI" id="CHEBI:18420"/>
    </ligand>
</feature>
<dbReference type="InterPro" id="IPR036412">
    <property type="entry name" value="HAD-like_sf"/>
</dbReference>
<dbReference type="InterPro" id="IPR023198">
    <property type="entry name" value="PGP-like_dom2"/>
</dbReference>
<name>A0AA37SN38_9BACT</name>
<evidence type="ECO:0000256" key="1">
    <source>
        <dbReference type="ARBA" id="ARBA00006171"/>
    </source>
</evidence>
<dbReference type="NCBIfam" id="TIGR01990">
    <property type="entry name" value="bPGM"/>
    <property type="match status" value="1"/>
</dbReference>
<feature type="active site" description="Proton donor/acceptor" evidence="10">
    <location>
        <position position="26"/>
    </location>
</feature>
<dbReference type="PANTHER" id="PTHR46193">
    <property type="entry name" value="6-PHOSPHOGLUCONATE PHOSPHATASE"/>
    <property type="match status" value="1"/>
</dbReference>
<dbReference type="GO" id="GO:0000287">
    <property type="term" value="F:magnesium ion binding"/>
    <property type="evidence" value="ECO:0007669"/>
    <property type="project" value="InterPro"/>
</dbReference>
<feature type="site" description="Important for catalytic activity and assists the phosphoryl transfer reaction to Asp8 by balancing charge and orienting the reacting groups" evidence="13">
    <location>
        <position position="161"/>
    </location>
</feature>
<gene>
    <name evidence="14" type="ORF">GCM10007940_02780</name>
</gene>
<dbReference type="SFLD" id="SFLDS00003">
    <property type="entry name" value="Haloacid_Dehalogenase"/>
    <property type="match status" value="1"/>
</dbReference>
<feature type="binding site" evidence="11">
    <location>
        <position position="161"/>
    </location>
    <ligand>
        <name>substrate</name>
    </ligand>
</feature>
<evidence type="ECO:0000256" key="4">
    <source>
        <dbReference type="ARBA" id="ARBA00022842"/>
    </source>
</evidence>
<dbReference type="NCBIfam" id="TIGR02009">
    <property type="entry name" value="PGMB-YQAB-SF"/>
    <property type="match status" value="1"/>
</dbReference>
<dbReference type="EC" id="5.4.2.6" evidence="8"/>
<keyword evidence="4 12" id="KW-0460">Magnesium</keyword>
<dbReference type="InterPro" id="IPR051600">
    <property type="entry name" value="Beta-PGM-like"/>
</dbReference>
<dbReference type="Gene3D" id="3.40.50.1000">
    <property type="entry name" value="HAD superfamily/HAD-like"/>
    <property type="match status" value="1"/>
</dbReference>
<protein>
    <recommendedName>
        <fullName evidence="9">Beta-phosphoglucomutase</fullName>
        <ecNumber evidence="8">5.4.2.6</ecNumber>
    </recommendedName>
</protein>
<dbReference type="GO" id="GO:0008801">
    <property type="term" value="F:beta-phosphoglucomutase activity"/>
    <property type="evidence" value="ECO:0007669"/>
    <property type="project" value="UniProtKB-EC"/>
</dbReference>
<keyword evidence="6" id="KW-0119">Carbohydrate metabolism</keyword>
<feature type="binding site" evidence="11">
    <location>
        <begin position="130"/>
        <end position="134"/>
    </location>
    <ligand>
        <name>substrate</name>
    </ligand>
</feature>
<evidence type="ECO:0000256" key="6">
    <source>
        <dbReference type="ARBA" id="ARBA00023277"/>
    </source>
</evidence>
<dbReference type="InterPro" id="IPR006439">
    <property type="entry name" value="HAD-SF_hydro_IA"/>
</dbReference>
<evidence type="ECO:0000256" key="5">
    <source>
        <dbReference type="ARBA" id="ARBA00023235"/>
    </source>
</evidence>
<dbReference type="Pfam" id="PF00702">
    <property type="entry name" value="Hydrolase"/>
    <property type="match status" value="1"/>
</dbReference>
<dbReference type="Proteomes" id="UP001156666">
    <property type="component" value="Unassembled WGS sequence"/>
</dbReference>
<dbReference type="SFLD" id="SFLDG01129">
    <property type="entry name" value="C1.5:_HAD__Beta-PGM__Phosphata"/>
    <property type="match status" value="1"/>
</dbReference>
<feature type="active site" description="Nucleophile" evidence="10">
    <location>
        <position position="24"/>
    </location>
</feature>
<comment type="catalytic activity">
    <reaction evidence="7">
        <text>beta-D-glucose 1-phosphate = beta-D-glucose 6-phosphate</text>
        <dbReference type="Rhea" id="RHEA:20113"/>
        <dbReference type="ChEBI" id="CHEBI:57684"/>
        <dbReference type="ChEBI" id="CHEBI:58247"/>
        <dbReference type="EC" id="5.4.2.6"/>
    </reaction>
</comment>
<dbReference type="AlphaFoldDB" id="A0AA37SN38"/>
<evidence type="ECO:0000313" key="14">
    <source>
        <dbReference type="EMBL" id="GLR15663.1"/>
    </source>
</evidence>
<evidence type="ECO:0000313" key="15">
    <source>
        <dbReference type="Proteomes" id="UP001156666"/>
    </source>
</evidence>
<sequence length="231" mass="25962">MCYFYTKYVIIMDWKNKIKAVIFDLDGVIVDTAKYHYLAWKSLADQLGIPFSERENENLKGISRMDSLNFILSLGDVQYMSQDDKMKLAISKNLHYLELITDLNREDILPGTLEWIQECKDNNIKIALGSASKNARRILESLDLIDQFDVIIDGTNTTKTKPDPQVFELAAKGLGVKASESVVIEDAYKGLEAAKNGGFYSIGIGDPEILNIADINLRSLSDADMNILEKL</sequence>
<keyword evidence="2" id="KW-0597">Phosphoprotein</keyword>
<evidence type="ECO:0000256" key="7">
    <source>
        <dbReference type="ARBA" id="ARBA00044926"/>
    </source>
</evidence>
<evidence type="ECO:0000256" key="12">
    <source>
        <dbReference type="PIRSR" id="PIRSR610972-3"/>
    </source>
</evidence>
<evidence type="ECO:0000256" key="3">
    <source>
        <dbReference type="ARBA" id="ARBA00022723"/>
    </source>
</evidence>
<comment type="caution">
    <text evidence="14">The sequence shown here is derived from an EMBL/GenBank/DDBJ whole genome shotgun (WGS) entry which is preliminary data.</text>
</comment>
<reference evidence="14" key="2">
    <citation type="submission" date="2023-01" db="EMBL/GenBank/DDBJ databases">
        <title>Draft genome sequence of Portibacter lacus strain NBRC 108769.</title>
        <authorList>
            <person name="Sun Q."/>
            <person name="Mori K."/>
        </authorList>
    </citation>
    <scope>NUCLEOTIDE SEQUENCE</scope>
    <source>
        <strain evidence="14">NBRC 108769</strain>
    </source>
</reference>
<dbReference type="CDD" id="cd02598">
    <property type="entry name" value="HAD_BPGM"/>
    <property type="match status" value="1"/>
</dbReference>
<organism evidence="14 15">
    <name type="scientific">Portibacter lacus</name>
    <dbReference type="NCBI Taxonomy" id="1099794"/>
    <lineage>
        <taxon>Bacteria</taxon>
        <taxon>Pseudomonadati</taxon>
        <taxon>Bacteroidota</taxon>
        <taxon>Saprospiria</taxon>
        <taxon>Saprospirales</taxon>
        <taxon>Haliscomenobacteraceae</taxon>
        <taxon>Portibacter</taxon>
    </lineage>
</organism>
<proteinExistence type="inferred from homology"/>
<feature type="binding site" evidence="12">
    <location>
        <position position="185"/>
    </location>
    <ligand>
        <name>Mg(2+)</name>
        <dbReference type="ChEBI" id="CHEBI:18420"/>
    </ligand>
</feature>
<feature type="binding site" evidence="11">
    <location>
        <position position="92"/>
    </location>
    <ligand>
        <name>substrate</name>
    </ligand>
</feature>
<keyword evidence="5" id="KW-0413">Isomerase</keyword>
<dbReference type="InterPro" id="IPR010972">
    <property type="entry name" value="Beta-PGM"/>
</dbReference>
<comment type="cofactor">
    <cofactor evidence="12">
        <name>Mg(2+)</name>
        <dbReference type="ChEBI" id="CHEBI:18420"/>
    </cofactor>
    <text evidence="12">Binds 2 magnesium ions per subunit.</text>
</comment>
<feature type="binding site" evidence="11">
    <location>
        <position position="67"/>
    </location>
    <ligand>
        <name>substrate</name>
    </ligand>
</feature>